<organism evidence="2">
    <name type="scientific">Diodontus guichardi</name>
    <dbReference type="NCBI Taxonomy" id="2555506"/>
    <lineage>
        <taxon>Eukaryota</taxon>
        <taxon>Metazoa</taxon>
        <taxon>Ecdysozoa</taxon>
        <taxon>Arthropoda</taxon>
        <taxon>Hexapoda</taxon>
        <taxon>Insecta</taxon>
        <taxon>Pterygota</taxon>
        <taxon>Neoptera</taxon>
        <taxon>Endopterygota</taxon>
        <taxon>Hymenoptera</taxon>
        <taxon>Apocrita</taxon>
        <taxon>Aculeata</taxon>
        <taxon>Apoidea</taxon>
        <taxon>Crabronidae</taxon>
        <taxon>Pemphredoninae</taxon>
        <taxon>Pemphredonini</taxon>
        <taxon>Pemphredonina</taxon>
        <taxon>Diodontus</taxon>
    </lineage>
</organism>
<accession>A0A5J6DQF2</accession>
<evidence type="ECO:0000313" key="2">
    <source>
        <dbReference type="EMBL" id="QES86264.1"/>
    </source>
</evidence>
<protein>
    <submittedName>
        <fullName evidence="2">NADH dehydrogenase subunit 6</fullName>
        <ecNumber evidence="2">1.6.99.3</ecNumber>
    </submittedName>
</protein>
<dbReference type="EMBL" id="MK757258">
    <property type="protein sequence ID" value="QES86264.1"/>
    <property type="molecule type" value="Genomic_DNA"/>
</dbReference>
<dbReference type="EC" id="1.6.99.3" evidence="2"/>
<gene>
    <name evidence="2" type="primary">ND6</name>
</gene>
<name>A0A5J6DQF2_9HYME</name>
<proteinExistence type="predicted"/>
<keyword evidence="1" id="KW-0812">Transmembrane</keyword>
<feature type="transmembrane region" description="Helical" evidence="1">
    <location>
        <begin position="31"/>
        <end position="48"/>
    </location>
</feature>
<geneLocation type="mitochondrion" evidence="2"/>
<feature type="transmembrane region" description="Helical" evidence="1">
    <location>
        <begin position="146"/>
        <end position="163"/>
    </location>
</feature>
<evidence type="ECO:0000256" key="1">
    <source>
        <dbReference type="SAM" id="Phobius"/>
    </source>
</evidence>
<sequence>MLNSNFPFYIPFCMMLTSMCLPFSSEHIHPLTFMVFLIIYTLAVSLTINFNNYFIYSYILFLIMVGGMMIMFLYFISLINNEKSKIYPFTIKCSMYMITSFTLIFFWKSDMLQYTFISINNWILDYYLDKEQISIYSEIHFETTSLLIYFLYLSMVMVIKLCKQSTKPLRKLRYVQFILK</sequence>
<keyword evidence="2" id="KW-0496">Mitochondrion</keyword>
<keyword evidence="1" id="KW-0472">Membrane</keyword>
<keyword evidence="1" id="KW-1133">Transmembrane helix</keyword>
<reference evidence="2" key="1">
    <citation type="journal article" date="2019" name="Can. Entomol.">
        <title>Two new species of Diodontus (Hymenoptera: Pemphredonidae) from the western Mediterranean and their phylogenetic relationships.</title>
        <authorList>
            <person name="Budrys E."/>
            <person name="Budriene A."/>
            <person name="Orlovskyte S."/>
            <person name="Soon V."/>
        </authorList>
    </citation>
    <scope>NUCLEOTIDE SEQUENCE</scope>
</reference>
<feature type="transmembrane region" description="Helical" evidence="1">
    <location>
        <begin position="54"/>
        <end position="77"/>
    </location>
</feature>
<feature type="transmembrane region" description="Helical" evidence="1">
    <location>
        <begin position="6"/>
        <end position="24"/>
    </location>
</feature>
<dbReference type="AlphaFoldDB" id="A0A5J6DQF2"/>
<keyword evidence="2" id="KW-0560">Oxidoreductase</keyword>
<dbReference type="GO" id="GO:0016491">
    <property type="term" value="F:oxidoreductase activity"/>
    <property type="evidence" value="ECO:0007669"/>
    <property type="project" value="UniProtKB-KW"/>
</dbReference>